<dbReference type="Proteomes" id="UP000077628">
    <property type="component" value="Unassembled WGS sequence"/>
</dbReference>
<dbReference type="EMBL" id="LUUK01000166">
    <property type="protein sequence ID" value="OAI18722.1"/>
    <property type="molecule type" value="Genomic_DNA"/>
</dbReference>
<organism evidence="2 3">
    <name type="scientific">Methylomonas koyamae</name>
    <dbReference type="NCBI Taxonomy" id="702114"/>
    <lineage>
        <taxon>Bacteria</taxon>
        <taxon>Pseudomonadati</taxon>
        <taxon>Pseudomonadota</taxon>
        <taxon>Gammaproteobacteria</taxon>
        <taxon>Methylococcales</taxon>
        <taxon>Methylococcaceae</taxon>
        <taxon>Methylomonas</taxon>
    </lineage>
</organism>
<dbReference type="AlphaFoldDB" id="A0A177NLK4"/>
<dbReference type="OrthoDB" id="5571196at2"/>
<comment type="caution">
    <text evidence="2">The sequence shown here is derived from an EMBL/GenBank/DDBJ whole genome shotgun (WGS) entry which is preliminary data.</text>
</comment>
<proteinExistence type="predicted"/>
<sequence length="211" mass="23554">MPIVENRAYRKNLTSQGLLYLGYQEHPIKIVNLSLTGLLAELVDTPPGNGIKDIFSALQVSPIVDIYLPEMRVVGEAEVVRAEATEQGFQIAIEFRHLSYDADQLLYSRRAYRKSMTEPGHIVLDGVDYAFSTENVSVDGLMIRMFGLVKVQPNSIADFDFKHLELQGQAKVIWVEHDEFSTLIGLQYQHLARGDFKGIPNFSVAGLQAAG</sequence>
<gene>
    <name evidence="2" type="ORF">A1355_05460</name>
</gene>
<dbReference type="RefSeq" id="WP_064028454.1">
    <property type="nucleotide sequence ID" value="NZ_LUUK01000166.1"/>
</dbReference>
<name>A0A177NLK4_9GAMM</name>
<dbReference type="GO" id="GO:0035438">
    <property type="term" value="F:cyclic-di-GMP binding"/>
    <property type="evidence" value="ECO:0007669"/>
    <property type="project" value="InterPro"/>
</dbReference>
<feature type="domain" description="PilZ" evidence="1">
    <location>
        <begin position="109"/>
        <end position="195"/>
    </location>
</feature>
<accession>A0A177NLK4</accession>
<evidence type="ECO:0000259" key="1">
    <source>
        <dbReference type="Pfam" id="PF07238"/>
    </source>
</evidence>
<dbReference type="SUPFAM" id="SSF141371">
    <property type="entry name" value="PilZ domain-like"/>
    <property type="match status" value="1"/>
</dbReference>
<protein>
    <submittedName>
        <fullName evidence="2">Pilus assembly protein PilZ</fullName>
    </submittedName>
</protein>
<dbReference type="InterPro" id="IPR009875">
    <property type="entry name" value="PilZ_domain"/>
</dbReference>
<evidence type="ECO:0000313" key="3">
    <source>
        <dbReference type="Proteomes" id="UP000077628"/>
    </source>
</evidence>
<dbReference type="Pfam" id="PF07238">
    <property type="entry name" value="PilZ"/>
    <property type="match status" value="1"/>
</dbReference>
<reference evidence="3" key="1">
    <citation type="submission" date="2016-03" db="EMBL/GenBank/DDBJ databases">
        <authorList>
            <person name="Heylen K."/>
            <person name="De Vos P."/>
            <person name="Vekeman B."/>
        </authorList>
    </citation>
    <scope>NUCLEOTIDE SEQUENCE [LARGE SCALE GENOMIC DNA]</scope>
    <source>
        <strain evidence="3">R-45383</strain>
    </source>
</reference>
<evidence type="ECO:0000313" key="2">
    <source>
        <dbReference type="EMBL" id="OAI18722.1"/>
    </source>
</evidence>
<dbReference type="STRING" id="702114.A1355_05460"/>
<keyword evidence="3" id="KW-1185">Reference proteome</keyword>